<name>A0A8H7U398_9APHY</name>
<accession>A0A8H7U398</accession>
<evidence type="ECO:0000313" key="2">
    <source>
        <dbReference type="Proteomes" id="UP000639403"/>
    </source>
</evidence>
<dbReference type="AlphaFoldDB" id="A0A8H7U398"/>
<organism evidence="1 2">
    <name type="scientific">Rhodonia placenta</name>
    <dbReference type="NCBI Taxonomy" id="104341"/>
    <lineage>
        <taxon>Eukaryota</taxon>
        <taxon>Fungi</taxon>
        <taxon>Dikarya</taxon>
        <taxon>Basidiomycota</taxon>
        <taxon>Agaricomycotina</taxon>
        <taxon>Agaricomycetes</taxon>
        <taxon>Polyporales</taxon>
        <taxon>Adustoporiaceae</taxon>
        <taxon>Rhodonia</taxon>
    </lineage>
</organism>
<comment type="caution">
    <text evidence="1">The sequence shown here is derived from an EMBL/GenBank/DDBJ whole genome shotgun (WGS) entry which is preliminary data.</text>
</comment>
<reference evidence="1" key="1">
    <citation type="submission" date="2020-11" db="EMBL/GenBank/DDBJ databases">
        <authorList>
            <person name="Koelle M."/>
            <person name="Horta M.A.C."/>
            <person name="Nowrousian M."/>
            <person name="Ohm R.A."/>
            <person name="Benz P."/>
            <person name="Pilgard A."/>
        </authorList>
    </citation>
    <scope>NUCLEOTIDE SEQUENCE</scope>
    <source>
        <strain evidence="1">FPRL280</strain>
    </source>
</reference>
<reference evidence="1" key="2">
    <citation type="journal article" name="Front. Microbiol.">
        <title>Degradative Capacity of Two Strains of Rhodonia placenta: From Phenotype to Genotype.</title>
        <authorList>
            <person name="Kolle M."/>
            <person name="Horta M.A.C."/>
            <person name="Nowrousian M."/>
            <person name="Ohm R.A."/>
            <person name="Benz J.P."/>
            <person name="Pilgard A."/>
        </authorList>
    </citation>
    <scope>NUCLEOTIDE SEQUENCE</scope>
    <source>
        <strain evidence="1">FPRL280</strain>
    </source>
</reference>
<dbReference type="EMBL" id="JADOXO010000047">
    <property type="protein sequence ID" value="KAF9817051.1"/>
    <property type="molecule type" value="Genomic_DNA"/>
</dbReference>
<sequence>MRLAASFELCQALDFEWLVPLTQNDTNALYISASTYSVVAAGPSRAVRFSCRHDLEVMVPWTTALLSHFHLQFKDLWVASTHRELDMTILKRTPWVERLHIGSSRYTTMLETLGNKPAYWPKLTKVATLQHCRLLKFAETRAHLGRPLEELECHASRSTYIQDLEKIESHVGVVRLVKDDPFALPLPDVCTDGVPLPYFWPEEWDTLLGSGDALSCMIHGDGGYVLSLATYYTSQCIWVLKPCICTLVVFFSNAMQIMDTHRTVNCSLYEAITIVIRIERCSAPISPRSPPRAERARMPRR</sequence>
<gene>
    <name evidence="1" type="ORF">IEO21_03633</name>
</gene>
<dbReference type="Proteomes" id="UP000639403">
    <property type="component" value="Unassembled WGS sequence"/>
</dbReference>
<evidence type="ECO:0000313" key="1">
    <source>
        <dbReference type="EMBL" id="KAF9817051.1"/>
    </source>
</evidence>
<proteinExistence type="predicted"/>
<protein>
    <submittedName>
        <fullName evidence="1">Uncharacterized protein</fullName>
    </submittedName>
</protein>